<dbReference type="Pfam" id="PF05593">
    <property type="entry name" value="RHS_repeat"/>
    <property type="match status" value="1"/>
</dbReference>
<dbReference type="Gene3D" id="2.180.10.10">
    <property type="entry name" value="RHS repeat-associated core"/>
    <property type="match status" value="1"/>
</dbReference>
<gene>
    <name evidence="2" type="ORF">FCN80_10880</name>
</gene>
<reference evidence="2 3" key="1">
    <citation type="submission" date="2019-04" db="EMBL/GenBank/DDBJ databases">
        <authorList>
            <person name="Li M."/>
            <person name="Gao C."/>
        </authorList>
    </citation>
    <scope>NUCLEOTIDE SEQUENCE [LARGE SCALE GENOMIC DNA]</scope>
    <source>
        <strain evidence="2 3">BGMRC 2031</strain>
    </source>
</reference>
<dbReference type="InterPro" id="IPR031325">
    <property type="entry name" value="RHS_repeat"/>
</dbReference>
<sequence>MKFWLIGTACMLASLTATGAFAADACFARHRLRNDNNNLIMLDGLGKGNIKLMVSGMVGKDVDEQASGNVRFDRCGVLADALFDYRKNERNVSLRMVNHTARTAHGWMTDYELAVIVDRDGHPELATHKQGQILFSTDKLGQITSASDAFVLDGDKGFTTTIYYYDKQRRLVKSVARGSDVLANDQYLYHYDDKGRLHNIVNAKGVTTFHYDGLNRETGSERVSTTSVSQTSKSEQCRRFDDAGNCTLSYARETEIFPTAIIHRNTSTAMQYNYW</sequence>
<accession>A0ABY2SMX6</accession>
<keyword evidence="1" id="KW-0732">Signal</keyword>
<dbReference type="RefSeq" id="WP_136990182.1">
    <property type="nucleotide sequence ID" value="NZ_SZPQ01000014.1"/>
</dbReference>
<feature type="chain" id="PRO_5047075285" description="YD repeat-containing protein" evidence="1">
    <location>
        <begin position="23"/>
        <end position="275"/>
    </location>
</feature>
<keyword evidence="3" id="KW-1185">Reference proteome</keyword>
<evidence type="ECO:0000256" key="1">
    <source>
        <dbReference type="SAM" id="SignalP"/>
    </source>
</evidence>
<feature type="signal peptide" evidence="1">
    <location>
        <begin position="1"/>
        <end position="22"/>
    </location>
</feature>
<protein>
    <recommendedName>
        <fullName evidence="4">YD repeat-containing protein</fullName>
    </recommendedName>
</protein>
<comment type="caution">
    <text evidence="2">The sequence shown here is derived from an EMBL/GenBank/DDBJ whole genome shotgun (WGS) entry which is preliminary data.</text>
</comment>
<evidence type="ECO:0000313" key="3">
    <source>
        <dbReference type="Proteomes" id="UP000305202"/>
    </source>
</evidence>
<evidence type="ECO:0008006" key="4">
    <source>
        <dbReference type="Google" id="ProtNLM"/>
    </source>
</evidence>
<proteinExistence type="predicted"/>
<dbReference type="Proteomes" id="UP000305202">
    <property type="component" value="Unassembled WGS sequence"/>
</dbReference>
<dbReference type="EMBL" id="SZPQ01000014">
    <property type="protein sequence ID" value="TKI06335.1"/>
    <property type="molecule type" value="Genomic_DNA"/>
</dbReference>
<evidence type="ECO:0000313" key="2">
    <source>
        <dbReference type="EMBL" id="TKI06335.1"/>
    </source>
</evidence>
<name>A0ABY2SMX6_9HYPH</name>
<organism evidence="2 3">
    <name type="scientific">Martelella alba</name>
    <dbReference type="NCBI Taxonomy" id="2590451"/>
    <lineage>
        <taxon>Bacteria</taxon>
        <taxon>Pseudomonadati</taxon>
        <taxon>Pseudomonadota</taxon>
        <taxon>Alphaproteobacteria</taxon>
        <taxon>Hyphomicrobiales</taxon>
        <taxon>Aurantimonadaceae</taxon>
        <taxon>Martelella</taxon>
    </lineage>
</organism>